<organism evidence="2 3">
    <name type="scientific">Ephemerocybe angulata</name>
    <dbReference type="NCBI Taxonomy" id="980116"/>
    <lineage>
        <taxon>Eukaryota</taxon>
        <taxon>Fungi</taxon>
        <taxon>Dikarya</taxon>
        <taxon>Basidiomycota</taxon>
        <taxon>Agaricomycotina</taxon>
        <taxon>Agaricomycetes</taxon>
        <taxon>Agaricomycetidae</taxon>
        <taxon>Agaricales</taxon>
        <taxon>Agaricineae</taxon>
        <taxon>Psathyrellaceae</taxon>
        <taxon>Ephemerocybe</taxon>
    </lineage>
</organism>
<feature type="region of interest" description="Disordered" evidence="1">
    <location>
        <begin position="162"/>
        <end position="196"/>
    </location>
</feature>
<dbReference type="AlphaFoldDB" id="A0A8H6HSV0"/>
<accession>A0A8H6HSV0</accession>
<dbReference type="Proteomes" id="UP000521943">
    <property type="component" value="Unassembled WGS sequence"/>
</dbReference>
<gene>
    <name evidence="2" type="ORF">DFP72DRAFT_1071715</name>
</gene>
<feature type="compositionally biased region" description="Basic and acidic residues" evidence="1">
    <location>
        <begin position="63"/>
        <end position="87"/>
    </location>
</feature>
<sequence length="729" mass="82046">MDSPTRREKNRKAAYEAYHQDIVASRLKARDRKRSSRQALARRIRDDGDNIGPVKKKALTPEQQEKNRKASYDFYHKNIDVSRENCRERKRKSRAKKAKSTAAPDASSSAEATENLEQVSVLRTPDSHRVFHGLPLPMVELATPVNSSVTLNLVPCFTPGSPNPMGGSPRALSPETPCPRKERSHKHLQQNSHGLLKEGFKSTATLALKRRQVFSKAKALPPNPALLAANAKLARSLKSWKPQAEALPIANIRSVITGSKVSFEHPSTLSMDNPWALPYLAELATKPTIEDIVEITKDWARDTWYTSDCRRFFLRDSRTRTPRLDIPPSGPEEVRRLTRSHFKQLLERLPEWDTFIKENIDLIANGEGSIDEKIDKILFLTENSPAGYESKIPSTINEQGRVTFAWTWDIEDEPNDRARNRSMEEPSGQETIDKCIEELMRKPTPEDLVSLAKAWARTRYFTMDGDEYFLRDKATYQPRCDMPPIGRAEVIHMTKIHLNELLDRMGEYEAYVEPKLRIIAEDQALPGGNKVLDLLWLRYHSPAGFWVRTPCRDAEGRKIFRWFWEIEDTDRNFGTLDESGTMINGLLEGIDVTEKAYLGARKTPIRMSVQLAFNALRAPSAHSPEAATTDSSTSDNQEGGSTAAHGCSYVSHGFITTSRLTGALGGTGKGSPAGYRGKWRAVGLVLQARSPIGTIAPRPMLPELRPPWQIPAIRPLDKLQPSHFLFSSS</sequence>
<feature type="compositionally biased region" description="Polar residues" evidence="1">
    <location>
        <begin position="106"/>
        <end position="116"/>
    </location>
</feature>
<feature type="region of interest" description="Disordered" evidence="1">
    <location>
        <begin position="620"/>
        <end position="643"/>
    </location>
</feature>
<evidence type="ECO:0000313" key="3">
    <source>
        <dbReference type="Proteomes" id="UP000521943"/>
    </source>
</evidence>
<feature type="region of interest" description="Disordered" evidence="1">
    <location>
        <begin position="26"/>
        <end position="116"/>
    </location>
</feature>
<reference evidence="2 3" key="1">
    <citation type="submission" date="2020-07" db="EMBL/GenBank/DDBJ databases">
        <title>Comparative genomics of pyrophilous fungi reveals a link between fire events and developmental genes.</title>
        <authorList>
            <consortium name="DOE Joint Genome Institute"/>
            <person name="Steindorff A.S."/>
            <person name="Carver A."/>
            <person name="Calhoun S."/>
            <person name="Stillman K."/>
            <person name="Liu H."/>
            <person name="Lipzen A."/>
            <person name="Pangilinan J."/>
            <person name="Labutti K."/>
            <person name="Bruns T.D."/>
            <person name="Grigoriev I.V."/>
        </authorList>
    </citation>
    <scope>NUCLEOTIDE SEQUENCE [LARGE SCALE GENOMIC DNA]</scope>
    <source>
        <strain evidence="2 3">CBS 144469</strain>
    </source>
</reference>
<evidence type="ECO:0000313" key="2">
    <source>
        <dbReference type="EMBL" id="KAF6751171.1"/>
    </source>
</evidence>
<evidence type="ECO:0000256" key="1">
    <source>
        <dbReference type="SAM" id="MobiDB-lite"/>
    </source>
</evidence>
<feature type="compositionally biased region" description="Basic residues" evidence="1">
    <location>
        <begin position="27"/>
        <end position="42"/>
    </location>
</feature>
<feature type="compositionally biased region" description="Polar residues" evidence="1">
    <location>
        <begin position="626"/>
        <end position="640"/>
    </location>
</feature>
<feature type="compositionally biased region" description="Basic residues" evidence="1">
    <location>
        <begin position="88"/>
        <end position="99"/>
    </location>
</feature>
<dbReference type="OrthoDB" id="3131935at2759"/>
<dbReference type="EMBL" id="JACGCI010000052">
    <property type="protein sequence ID" value="KAF6751171.1"/>
    <property type="molecule type" value="Genomic_DNA"/>
</dbReference>
<comment type="caution">
    <text evidence="2">The sequence shown here is derived from an EMBL/GenBank/DDBJ whole genome shotgun (WGS) entry which is preliminary data.</text>
</comment>
<name>A0A8H6HSV0_9AGAR</name>
<keyword evidence="3" id="KW-1185">Reference proteome</keyword>
<protein>
    <submittedName>
        <fullName evidence="2">Uncharacterized protein</fullName>
    </submittedName>
</protein>
<proteinExistence type="predicted"/>